<comment type="caution">
    <text evidence="1">The sequence shown here is derived from an EMBL/GenBank/DDBJ whole genome shotgun (WGS) entry which is preliminary data.</text>
</comment>
<sequence length="39" mass="4533">MLLTYDHRRRGELPVPIGVRVGDLVPVNGKTYRVREIRT</sequence>
<gene>
    <name evidence="1" type="ORF">ISF6_3226</name>
</gene>
<protein>
    <submittedName>
        <fullName evidence="1">Uncharacterized protein</fullName>
    </submittedName>
</protein>
<proteinExistence type="predicted"/>
<reference evidence="1 2" key="2">
    <citation type="journal article" date="2016" name="Science">
        <title>A bacterium that degrades and assimilates poly(ethylene terephthalate).</title>
        <authorList>
            <person name="Yoshida S."/>
            <person name="Hiraga K."/>
            <person name="Takehana T."/>
            <person name="Taniguchi I."/>
            <person name="Yamaji H."/>
            <person name="Maeda Y."/>
            <person name="Toyohara K."/>
            <person name="Miyamoto K."/>
            <person name="Kimura Y."/>
            <person name="Oda K."/>
        </authorList>
    </citation>
    <scope>NUCLEOTIDE SEQUENCE [LARGE SCALE GENOMIC DNA]</scope>
    <source>
        <strain evidence="2">NBRC 110686 / TISTR 2288 / 201-F6</strain>
    </source>
</reference>
<organism evidence="1 2">
    <name type="scientific">Piscinibacter sakaiensis</name>
    <name type="common">Ideonella sakaiensis</name>
    <dbReference type="NCBI Taxonomy" id="1547922"/>
    <lineage>
        <taxon>Bacteria</taxon>
        <taxon>Pseudomonadati</taxon>
        <taxon>Pseudomonadota</taxon>
        <taxon>Betaproteobacteria</taxon>
        <taxon>Burkholderiales</taxon>
        <taxon>Sphaerotilaceae</taxon>
        <taxon>Piscinibacter</taxon>
    </lineage>
</organism>
<reference evidence="2" key="1">
    <citation type="submission" date="2015-07" db="EMBL/GenBank/DDBJ databases">
        <title>Discovery of a poly(ethylene terephthalate assimilation.</title>
        <authorList>
            <person name="Yoshida S."/>
            <person name="Hiraga K."/>
            <person name="Takehana T."/>
            <person name="Taniguchi I."/>
            <person name="Yamaji H."/>
            <person name="Maeda Y."/>
            <person name="Toyohara K."/>
            <person name="Miyamoto K."/>
            <person name="Kimura Y."/>
            <person name="Oda K."/>
        </authorList>
    </citation>
    <scope>NUCLEOTIDE SEQUENCE [LARGE SCALE GENOMIC DNA]</scope>
    <source>
        <strain evidence="2">NBRC 110686 / TISTR 2288 / 201-F6</strain>
    </source>
</reference>
<evidence type="ECO:0000313" key="2">
    <source>
        <dbReference type="Proteomes" id="UP000037660"/>
    </source>
</evidence>
<dbReference type="STRING" id="1547922.ISF6_3226"/>
<accession>A0A0K8P444</accession>
<dbReference type="Proteomes" id="UP000037660">
    <property type="component" value="Unassembled WGS sequence"/>
</dbReference>
<dbReference type="EMBL" id="BBYR01000045">
    <property type="protein sequence ID" value="GAP37371.1"/>
    <property type="molecule type" value="Genomic_DNA"/>
</dbReference>
<name>A0A0K8P444_PISS1</name>
<evidence type="ECO:0000313" key="1">
    <source>
        <dbReference type="EMBL" id="GAP37371.1"/>
    </source>
</evidence>
<keyword evidence="2" id="KW-1185">Reference proteome</keyword>
<dbReference type="AlphaFoldDB" id="A0A0K8P444"/>